<keyword evidence="1" id="KW-0472">Membrane</keyword>
<sequence length="231" mass="27871">MINNFKTFKISKNDINNLKNVTSYWDKEVIKTLKKMKAWIIRFNKNPDDFKINYSNNYNDYEELFQQIENYKNFYNQKFKLINTNSKLLSKFYKMIVDYIYILGWTKSIELICNFFNDIEKKDIGKKQEHALLIINNSIISYFDIYKKEISKILKKDEYFELLSEKVFSNTESITNIDIVVREIMKYAKLLKKKNKITEQNLIDINIISIEIIVYTSSIINFYSKFLKNVY</sequence>
<dbReference type="RefSeq" id="WP_020836312.1">
    <property type="nucleotide sequence ID" value="NC_021833.1"/>
</dbReference>
<keyword evidence="3" id="KW-1185">Reference proteome</keyword>
<evidence type="ECO:0000313" key="2">
    <source>
        <dbReference type="EMBL" id="AGR42079.1"/>
    </source>
</evidence>
<name>S5LWB7_9MOLU</name>
<feature type="transmembrane region" description="Helical" evidence="1">
    <location>
        <begin position="202"/>
        <end position="223"/>
    </location>
</feature>
<dbReference type="HOGENOM" id="CLU_104588_0_0_14"/>
<evidence type="ECO:0000256" key="1">
    <source>
        <dbReference type="SAM" id="Phobius"/>
    </source>
</evidence>
<organism evidence="2 3">
    <name type="scientific">Spiroplasma diminutum CUAS-1</name>
    <dbReference type="NCBI Taxonomy" id="1276221"/>
    <lineage>
        <taxon>Bacteria</taxon>
        <taxon>Bacillati</taxon>
        <taxon>Mycoplasmatota</taxon>
        <taxon>Mollicutes</taxon>
        <taxon>Entomoplasmatales</taxon>
        <taxon>Spiroplasmataceae</taxon>
        <taxon>Spiroplasma</taxon>
    </lineage>
</organism>
<evidence type="ECO:0000313" key="3">
    <source>
        <dbReference type="Proteomes" id="UP000014983"/>
    </source>
</evidence>
<dbReference type="PATRIC" id="fig|1276221.3.peg.372"/>
<proteinExistence type="predicted"/>
<dbReference type="OrthoDB" id="391832at2"/>
<dbReference type="KEGG" id="sdi:SDIMI_v3c03750"/>
<dbReference type="Proteomes" id="UP000014983">
    <property type="component" value="Chromosome"/>
</dbReference>
<protein>
    <submittedName>
        <fullName evidence="2">Uncharacterized protein</fullName>
    </submittedName>
</protein>
<dbReference type="InParanoid" id="S5LWB7"/>
<dbReference type="AlphaFoldDB" id="S5LWB7"/>
<keyword evidence="1" id="KW-1133">Transmembrane helix</keyword>
<dbReference type="EMBL" id="CP005076">
    <property type="protein sequence ID" value="AGR42079.1"/>
    <property type="molecule type" value="Genomic_DNA"/>
</dbReference>
<reference evidence="2 3" key="1">
    <citation type="journal article" date="2013" name="Genome Biol. Evol.">
        <title>Comparison of metabolic capacities and inference of gene content evolution in mosquito-associated Spiroplasma diminutum and S. taiwanense.</title>
        <authorList>
            <person name="Lo W.S."/>
            <person name="Ku C."/>
            <person name="Chen L.L."/>
            <person name="Chang T.H."/>
            <person name="Kuo C.H."/>
        </authorList>
    </citation>
    <scope>NUCLEOTIDE SEQUENCE [LARGE SCALE GENOMIC DNA]</scope>
    <source>
        <strain evidence="2">CUAS-1</strain>
    </source>
</reference>
<accession>S5LWB7</accession>
<keyword evidence="1" id="KW-0812">Transmembrane</keyword>
<gene>
    <name evidence="2" type="ORF">SDIMI_v3c03750</name>
</gene>